<dbReference type="Pfam" id="PF00724">
    <property type="entry name" value="Oxidored_FMN"/>
    <property type="match status" value="1"/>
</dbReference>
<protein>
    <recommendedName>
        <fullName evidence="1">NADH:flavin oxidoreductase/NADH oxidase N-terminal domain-containing protein</fullName>
    </recommendedName>
</protein>
<dbReference type="GO" id="GO:0010181">
    <property type="term" value="F:FMN binding"/>
    <property type="evidence" value="ECO:0007669"/>
    <property type="project" value="InterPro"/>
</dbReference>
<dbReference type="AlphaFoldDB" id="A0A8H7BE28"/>
<dbReference type="PANTHER" id="PTHR22893">
    <property type="entry name" value="NADH OXIDOREDUCTASE-RELATED"/>
    <property type="match status" value="1"/>
</dbReference>
<evidence type="ECO:0000259" key="1">
    <source>
        <dbReference type="Pfam" id="PF00724"/>
    </source>
</evidence>
<reference evidence="2" key="1">
    <citation type="submission" date="2020-01" db="EMBL/GenBank/DDBJ databases">
        <title>Genome Sequencing of Three Apophysomyces-Like Fungal Strains Confirms a Novel Fungal Genus in the Mucoromycota with divergent Burkholderia-like Endosymbiotic Bacteria.</title>
        <authorList>
            <person name="Stajich J.E."/>
            <person name="Macias A.M."/>
            <person name="Carter-House D."/>
            <person name="Lovett B."/>
            <person name="Kasson L.R."/>
            <person name="Berry K."/>
            <person name="Grigoriev I."/>
            <person name="Chang Y."/>
            <person name="Spatafora J."/>
            <person name="Kasson M.T."/>
        </authorList>
    </citation>
    <scope>NUCLEOTIDE SEQUENCE</scope>
    <source>
        <strain evidence="2">NRRL A-21654</strain>
    </source>
</reference>
<dbReference type="FunFam" id="3.20.20.70:FF:000138">
    <property type="entry name" value="NADPH dehydrogenase 1"/>
    <property type="match status" value="1"/>
</dbReference>
<keyword evidence="3" id="KW-1185">Reference proteome</keyword>
<dbReference type="GO" id="GO:0003959">
    <property type="term" value="F:NADPH dehydrogenase activity"/>
    <property type="evidence" value="ECO:0007669"/>
    <property type="project" value="TreeGrafter"/>
</dbReference>
<dbReference type="InterPro" id="IPR045247">
    <property type="entry name" value="Oye-like"/>
</dbReference>
<dbReference type="CDD" id="cd02933">
    <property type="entry name" value="OYE_like_FMN"/>
    <property type="match status" value="1"/>
</dbReference>
<evidence type="ECO:0000313" key="3">
    <source>
        <dbReference type="Proteomes" id="UP000605846"/>
    </source>
</evidence>
<feature type="domain" description="NADH:flavin oxidoreductase/NADH oxidase N-terminal" evidence="1">
    <location>
        <begin position="5"/>
        <end position="344"/>
    </location>
</feature>
<evidence type="ECO:0000313" key="2">
    <source>
        <dbReference type="EMBL" id="KAF7721189.1"/>
    </source>
</evidence>
<dbReference type="OrthoDB" id="276546at2759"/>
<name>A0A8H7BE28_9FUNG</name>
<dbReference type="InterPro" id="IPR013785">
    <property type="entry name" value="Aldolase_TIM"/>
</dbReference>
<dbReference type="InterPro" id="IPR001155">
    <property type="entry name" value="OxRdtase_FMN_N"/>
</dbReference>
<dbReference type="EMBL" id="JABAYA010000295">
    <property type="protein sequence ID" value="KAF7721189.1"/>
    <property type="molecule type" value="Genomic_DNA"/>
</dbReference>
<organism evidence="2 3">
    <name type="scientific">Apophysomyces ossiformis</name>
    <dbReference type="NCBI Taxonomy" id="679940"/>
    <lineage>
        <taxon>Eukaryota</taxon>
        <taxon>Fungi</taxon>
        <taxon>Fungi incertae sedis</taxon>
        <taxon>Mucoromycota</taxon>
        <taxon>Mucoromycotina</taxon>
        <taxon>Mucoromycetes</taxon>
        <taxon>Mucorales</taxon>
        <taxon>Mucorineae</taxon>
        <taxon>Mucoraceae</taxon>
        <taxon>Apophysomyces</taxon>
    </lineage>
</organism>
<sequence length="368" mass="40744">MTQTLFAPIQLGKIALQHRVALAPLTRFRATETHVPTDLAVKYYEQRATRPGTLLITEAAFIAERAGGYNRVPGLWNKEQLAGWTKVFDVVHAKGSFVFVQIWGLGKSALAMPNYLAERGFEAVSSANVPSTDGKSPDVRALTTAEVKEYIQDFITAGKNAIEAGADGVEVHGANGYIFEQFLNDILNSERTDEYGGSIENRARFLLEVIDGLIEAVGADKVGVRLSPYNTFGGMTVSPLAVAQYAYVLAELQKRADAGKELAYVHTMEAEKGTKHASGKSIAEENLEWIRTVWNGVWVRNRDYRREDALKLTSADPKVVVSFGRDFISNPDLVQRLENNWPLNEGNSATHYTNGAEGYIDYPFYKEE</sequence>
<proteinExistence type="predicted"/>
<accession>A0A8H7BE28</accession>
<comment type="caution">
    <text evidence="2">The sequence shown here is derived from an EMBL/GenBank/DDBJ whole genome shotgun (WGS) entry which is preliminary data.</text>
</comment>
<dbReference type="Gene3D" id="3.20.20.70">
    <property type="entry name" value="Aldolase class I"/>
    <property type="match status" value="1"/>
</dbReference>
<dbReference type="SUPFAM" id="SSF51395">
    <property type="entry name" value="FMN-linked oxidoreductases"/>
    <property type="match status" value="1"/>
</dbReference>
<dbReference type="Proteomes" id="UP000605846">
    <property type="component" value="Unassembled WGS sequence"/>
</dbReference>
<dbReference type="PANTHER" id="PTHR22893:SF91">
    <property type="entry name" value="NADPH DEHYDROGENASE 2-RELATED"/>
    <property type="match status" value="1"/>
</dbReference>
<gene>
    <name evidence="2" type="ORF">EC973_005120</name>
</gene>